<evidence type="ECO:0000259" key="2">
    <source>
        <dbReference type="Pfam" id="PF25023"/>
    </source>
</evidence>
<protein>
    <recommendedName>
        <fullName evidence="2">Teneurin-like YD-shell domain-containing protein</fullName>
    </recommendedName>
</protein>
<sequence>QTAYNGLNISVTNPLNHTTQQVKNGLGQVVQTINARNKLMQFAFDPFGNPVKTLDPNGNAITLAYDIRGRKTAMTDPDMGNWSYAYDVLGEMLRQIDAKGQTTTVSYDLLGRVVKRQEPGLNSAWTWDTAPKGIGKLSAETSDNGFTRSYAYDNVGRLAKTTTSISGAGSYTQSTIYDSLGRVSSFTQPTGLSVVNVYNSYGYLSQVLDGSTQKPYWQAQQVDASGRILLERLGNNLYTQRSFDGMGRPTYISTGKFGVTPDIQNLTLNHDQNGNLISRDDYATNRGDSFVYDELDRLTVDLGPGGKILNYQYDELGNINFKTDVGSYFYGAKPHAVTRINGNVNTALQYDANGNQTLGLNNRSVAYTSFNLPSKIVQGVSTVTFDYDSNHERFRQTASNGTTIYLNPRMDLGGHFEQTTSGGVVENRHTVYAAGKAIAEVVTRGSVKQTRYFHTDHLGSIDAVTDDNAFVLARYAFDPFGNRTALYGSLNTINHGFTGHEQLPDVGLIHMNGRVYDPVLARFLSADPSIQAPGNLQSYNRYSYVLNNPLAYTDPSGFSWLSHAWHVVSSIVKTIASITVAVVVTAVMTPFVGPVFASAMGGFAGGFVQTGTLQGGLNGALTAELFYGAGDFGASDFGQQFGLAGRVVAHSVAGCVSSEVSGGKCGQGAISAGFAEAAGPFTQGLGQTGNLVAHAVVGGTASVLGGGKFENGAMTGAYGYLFNDLQQHGEKSSFGERFFSDLSNYGDKMQEFSDGLFQMLASYDGVTTTYSSLIRGYISYSGYTSGGLLDVVKIESAPIIEGGLVSLVVVSGGVVMGVAIHAGVEPYTDDILNNKTVQQGFAHYGLDYRP</sequence>
<dbReference type="PANTHER" id="PTHR32305">
    <property type="match status" value="1"/>
</dbReference>
<gene>
    <name evidence="3" type="ORF">DM484_01240</name>
</gene>
<dbReference type="Pfam" id="PF05593">
    <property type="entry name" value="RHS_repeat"/>
    <property type="match status" value="1"/>
</dbReference>
<feature type="domain" description="Teneurin-like YD-shell" evidence="2">
    <location>
        <begin position="138"/>
        <end position="350"/>
    </location>
</feature>
<dbReference type="NCBIfam" id="TIGR01643">
    <property type="entry name" value="YD_repeat_2x"/>
    <property type="match status" value="1"/>
</dbReference>
<name>A0A2W4RUD8_9GAMM</name>
<dbReference type="NCBIfam" id="TIGR03696">
    <property type="entry name" value="Rhs_assc_core"/>
    <property type="match status" value="1"/>
</dbReference>
<dbReference type="Proteomes" id="UP000249396">
    <property type="component" value="Unassembled WGS sequence"/>
</dbReference>
<evidence type="ECO:0000313" key="4">
    <source>
        <dbReference type="Proteomes" id="UP000249396"/>
    </source>
</evidence>
<dbReference type="InterPro" id="IPR022385">
    <property type="entry name" value="Rhs_assc_core"/>
</dbReference>
<keyword evidence="1" id="KW-0677">Repeat</keyword>
<feature type="domain" description="Teneurin-like YD-shell" evidence="2">
    <location>
        <begin position="452"/>
        <end position="549"/>
    </location>
</feature>
<proteinExistence type="predicted"/>
<dbReference type="InterPro" id="IPR056823">
    <property type="entry name" value="TEN-like_YD-shell"/>
</dbReference>
<accession>A0A2W4RUD8</accession>
<reference evidence="3 4" key="1">
    <citation type="journal article" date="2018" name="Aquat. Microb. Ecol.">
        <title>Gammaproteobacterial methanotrophs dominate.</title>
        <authorList>
            <person name="Rissanen A.J."/>
            <person name="Saarenheimo J."/>
            <person name="Tiirola M."/>
            <person name="Peura S."/>
            <person name="Aalto S.L."/>
            <person name="Karvinen A."/>
            <person name="Nykanen H."/>
        </authorList>
    </citation>
    <scope>NUCLEOTIDE SEQUENCE [LARGE SCALE GENOMIC DNA]</scope>
    <source>
        <strain evidence="3">AMbin10</strain>
    </source>
</reference>
<comment type="caution">
    <text evidence="3">The sequence shown here is derived from an EMBL/GenBank/DDBJ whole genome shotgun (WGS) entry which is preliminary data.</text>
</comment>
<dbReference type="AlphaFoldDB" id="A0A2W4RUD8"/>
<evidence type="ECO:0000256" key="1">
    <source>
        <dbReference type="ARBA" id="ARBA00022737"/>
    </source>
</evidence>
<dbReference type="Pfam" id="PF25023">
    <property type="entry name" value="TEN_YD-shell"/>
    <property type="match status" value="2"/>
</dbReference>
<dbReference type="InterPro" id="IPR031325">
    <property type="entry name" value="RHS_repeat"/>
</dbReference>
<organism evidence="3 4">
    <name type="scientific">Candidatus Methylumidiphilus alinenensis</name>
    <dbReference type="NCBI Taxonomy" id="2202197"/>
    <lineage>
        <taxon>Bacteria</taxon>
        <taxon>Pseudomonadati</taxon>
        <taxon>Pseudomonadota</taxon>
        <taxon>Gammaproteobacteria</taxon>
        <taxon>Methylococcales</taxon>
        <taxon>Candidatus Methylumidiphilus</taxon>
    </lineage>
</organism>
<dbReference type="InterPro" id="IPR006530">
    <property type="entry name" value="YD"/>
</dbReference>
<feature type="non-terminal residue" evidence="3">
    <location>
        <position position="1"/>
    </location>
</feature>
<dbReference type="EMBL" id="QJPH01000104">
    <property type="protein sequence ID" value="PZN85876.1"/>
    <property type="molecule type" value="Genomic_DNA"/>
</dbReference>
<dbReference type="InterPro" id="IPR050708">
    <property type="entry name" value="T6SS_VgrG/RHS"/>
</dbReference>
<dbReference type="PANTHER" id="PTHR32305:SF15">
    <property type="entry name" value="PROTEIN RHSA-RELATED"/>
    <property type="match status" value="1"/>
</dbReference>
<dbReference type="Gene3D" id="2.180.10.10">
    <property type="entry name" value="RHS repeat-associated core"/>
    <property type="match status" value="1"/>
</dbReference>
<evidence type="ECO:0000313" key="3">
    <source>
        <dbReference type="EMBL" id="PZN85876.1"/>
    </source>
</evidence>